<protein>
    <submittedName>
        <fullName evidence="1">Uncharacterized protein</fullName>
    </submittedName>
</protein>
<dbReference type="EMBL" id="BARU01031267">
    <property type="protein sequence ID" value="GAH72758.1"/>
    <property type="molecule type" value="Genomic_DNA"/>
</dbReference>
<name>X1JSG9_9ZZZZ</name>
<accession>X1JSG9</accession>
<dbReference type="AlphaFoldDB" id="X1JSG9"/>
<evidence type="ECO:0000313" key="1">
    <source>
        <dbReference type="EMBL" id="GAH72758.1"/>
    </source>
</evidence>
<proteinExistence type="predicted"/>
<reference evidence="1" key="1">
    <citation type="journal article" date="2014" name="Front. Microbiol.">
        <title>High frequency of phylogenetically diverse reductive dehalogenase-homologous genes in deep subseafloor sedimentary metagenomes.</title>
        <authorList>
            <person name="Kawai M."/>
            <person name="Futagami T."/>
            <person name="Toyoda A."/>
            <person name="Takaki Y."/>
            <person name="Nishi S."/>
            <person name="Hori S."/>
            <person name="Arai W."/>
            <person name="Tsubouchi T."/>
            <person name="Morono Y."/>
            <person name="Uchiyama I."/>
            <person name="Ito T."/>
            <person name="Fujiyama A."/>
            <person name="Inagaki F."/>
            <person name="Takami H."/>
        </authorList>
    </citation>
    <scope>NUCLEOTIDE SEQUENCE</scope>
    <source>
        <strain evidence="1">Expedition CK06-06</strain>
    </source>
</reference>
<sequence>MTLEKAIEILTDILRFVKSGDPPDEHDALKLGIEALQEKLEREKRGTP</sequence>
<gene>
    <name evidence="1" type="ORF">S03H2_49481</name>
</gene>
<comment type="caution">
    <text evidence="1">The sequence shown here is derived from an EMBL/GenBank/DDBJ whole genome shotgun (WGS) entry which is preliminary data.</text>
</comment>
<organism evidence="1">
    <name type="scientific">marine sediment metagenome</name>
    <dbReference type="NCBI Taxonomy" id="412755"/>
    <lineage>
        <taxon>unclassified sequences</taxon>
        <taxon>metagenomes</taxon>
        <taxon>ecological metagenomes</taxon>
    </lineage>
</organism>